<evidence type="ECO:0000313" key="5">
    <source>
        <dbReference type="Proteomes" id="UP000663067"/>
    </source>
</evidence>
<protein>
    <submittedName>
        <fullName evidence="1">Siphovirus ReqiPepy6 Gp37-like protein</fullName>
    </submittedName>
</protein>
<dbReference type="EMBL" id="CP071591">
    <property type="protein sequence ID" value="QSY57838.1"/>
    <property type="molecule type" value="Genomic_DNA"/>
</dbReference>
<proteinExistence type="predicted"/>
<dbReference type="EMBL" id="CP071591">
    <property type="protein sequence ID" value="QSY57789.1"/>
    <property type="molecule type" value="Genomic_DNA"/>
</dbReference>
<dbReference type="RefSeq" id="WP_101626582.1">
    <property type="nucleotide sequence ID" value="NZ_CP071591.1"/>
</dbReference>
<gene>
    <name evidence="2" type="ORF">BLI708_00105</name>
    <name evidence="3" type="ORF">BLI708_00400</name>
    <name evidence="1" type="ORF">Tam1G_2168</name>
</gene>
<reference evidence="1 4" key="1">
    <citation type="submission" date="2017-07" db="EMBL/GenBank/DDBJ databases">
        <title>Bifidobacterium novel species.</title>
        <authorList>
            <person name="Lugli G.A."/>
            <person name="Milani C."/>
            <person name="Duranti S."/>
            <person name="Mangifesta M."/>
        </authorList>
    </citation>
    <scope>NUCLEOTIDE SEQUENCE [LARGE SCALE GENOMIC DNA]</scope>
    <source>
        <strain evidence="1 4">45</strain>
    </source>
</reference>
<dbReference type="Proteomes" id="UP000234855">
    <property type="component" value="Unassembled WGS sequence"/>
</dbReference>
<keyword evidence="5" id="KW-1185">Reference proteome</keyword>
<sequence>MDVIWTNPSHVPQGELVSPALDIQYGDEGNDFELTHSTSDVVLADGCLIGVEGAEYGGRVDGIRVEMSDGHSEYTATGRTWHGMLAGKIIQPDSGMNRLILSGDANNVIRTIISRIGLTDTFTVPATNSGITVSAYAFHRYCTAWDGLRMMLTNVGARLNMRFINGACQLEAVKSSTYGGADSDQRVDFTAKRAYTQVNHLIGLGKGELKDRAVSHWYADEQGNISQTQSLTGSREICQTYELTTSEGSELADKTRDKLKELWAQGTVELDLPDDLNLHVDDHVRAYDATTGISVDSPIVRISMKLKNGIPKVSYETGSYDWPQEEA</sequence>
<reference evidence="2 5" key="2">
    <citation type="submission" date="2021-03" db="EMBL/GenBank/DDBJ databases">
        <title>Genome sequencing of Bifidobacterium imperatoris JCM 32708.</title>
        <authorList>
            <person name="Kim J."/>
        </authorList>
    </citation>
    <scope>NUCLEOTIDE SEQUENCE [LARGE SCALE GENOMIC DNA]</scope>
    <source>
        <strain evidence="2 5">JCM 32708</strain>
    </source>
</reference>
<dbReference type="EMBL" id="NMWV01000046">
    <property type="protein sequence ID" value="PLS23777.1"/>
    <property type="molecule type" value="Genomic_DNA"/>
</dbReference>
<dbReference type="Proteomes" id="UP000663067">
    <property type="component" value="Chromosome"/>
</dbReference>
<evidence type="ECO:0000313" key="2">
    <source>
        <dbReference type="EMBL" id="QSY57789.1"/>
    </source>
</evidence>
<evidence type="ECO:0000313" key="3">
    <source>
        <dbReference type="EMBL" id="QSY57838.1"/>
    </source>
</evidence>
<evidence type="ECO:0000313" key="4">
    <source>
        <dbReference type="Proteomes" id="UP000234855"/>
    </source>
</evidence>
<accession>A0A2N5IP86</accession>
<evidence type="ECO:0000313" key="1">
    <source>
        <dbReference type="EMBL" id="PLS23777.1"/>
    </source>
</evidence>
<organism evidence="1 4">
    <name type="scientific">Bifidobacterium imperatoris</name>
    <dbReference type="NCBI Taxonomy" id="2020965"/>
    <lineage>
        <taxon>Bacteria</taxon>
        <taxon>Bacillati</taxon>
        <taxon>Actinomycetota</taxon>
        <taxon>Actinomycetes</taxon>
        <taxon>Bifidobacteriales</taxon>
        <taxon>Bifidobacteriaceae</taxon>
        <taxon>Bifidobacterium</taxon>
    </lineage>
</organism>
<dbReference type="AlphaFoldDB" id="A0A2N5IP86"/>
<name>A0A2N5IP86_9BIFI</name>